<dbReference type="EMBL" id="JAINUG010000006">
    <property type="protein sequence ID" value="KAJ8416387.1"/>
    <property type="molecule type" value="Genomic_DNA"/>
</dbReference>
<evidence type="ECO:0000256" key="2">
    <source>
        <dbReference type="SAM" id="Phobius"/>
    </source>
</evidence>
<feature type="compositionally biased region" description="Polar residues" evidence="1">
    <location>
        <begin position="194"/>
        <end position="213"/>
    </location>
</feature>
<feature type="region of interest" description="Disordered" evidence="1">
    <location>
        <begin position="122"/>
        <end position="181"/>
    </location>
</feature>
<keyword evidence="4" id="KW-1185">Reference proteome</keyword>
<accession>A0AAD7T8S3</accession>
<organism evidence="3 4">
    <name type="scientific">Aldrovandia affinis</name>
    <dbReference type="NCBI Taxonomy" id="143900"/>
    <lineage>
        <taxon>Eukaryota</taxon>
        <taxon>Metazoa</taxon>
        <taxon>Chordata</taxon>
        <taxon>Craniata</taxon>
        <taxon>Vertebrata</taxon>
        <taxon>Euteleostomi</taxon>
        <taxon>Actinopterygii</taxon>
        <taxon>Neopterygii</taxon>
        <taxon>Teleostei</taxon>
        <taxon>Notacanthiformes</taxon>
        <taxon>Halosauridae</taxon>
        <taxon>Aldrovandia</taxon>
    </lineage>
</organism>
<dbReference type="AlphaFoldDB" id="A0AAD7T8S3"/>
<evidence type="ECO:0000313" key="3">
    <source>
        <dbReference type="EMBL" id="KAJ8416387.1"/>
    </source>
</evidence>
<keyword evidence="2" id="KW-1133">Transmembrane helix</keyword>
<feature type="region of interest" description="Disordered" evidence="1">
    <location>
        <begin position="228"/>
        <end position="249"/>
    </location>
</feature>
<keyword evidence="2" id="KW-0472">Membrane</keyword>
<keyword evidence="2" id="KW-0812">Transmembrane</keyword>
<comment type="caution">
    <text evidence="3">The sequence shown here is derived from an EMBL/GenBank/DDBJ whole genome shotgun (WGS) entry which is preliminary data.</text>
</comment>
<feature type="transmembrane region" description="Helical" evidence="2">
    <location>
        <begin position="291"/>
        <end position="324"/>
    </location>
</feature>
<protein>
    <submittedName>
        <fullName evidence="3">Uncharacterized protein</fullName>
    </submittedName>
</protein>
<feature type="compositionally biased region" description="Basic and acidic residues" evidence="1">
    <location>
        <begin position="122"/>
        <end position="139"/>
    </location>
</feature>
<evidence type="ECO:0000256" key="1">
    <source>
        <dbReference type="SAM" id="MobiDB-lite"/>
    </source>
</evidence>
<proteinExistence type="predicted"/>
<dbReference type="Proteomes" id="UP001221898">
    <property type="component" value="Unassembled WGS sequence"/>
</dbReference>
<reference evidence="3" key="1">
    <citation type="journal article" date="2023" name="Science">
        <title>Genome structures resolve the early diversification of teleost fishes.</title>
        <authorList>
            <person name="Parey E."/>
            <person name="Louis A."/>
            <person name="Montfort J."/>
            <person name="Bouchez O."/>
            <person name="Roques C."/>
            <person name="Iampietro C."/>
            <person name="Lluch J."/>
            <person name="Castinel A."/>
            <person name="Donnadieu C."/>
            <person name="Desvignes T."/>
            <person name="Floi Bucao C."/>
            <person name="Jouanno E."/>
            <person name="Wen M."/>
            <person name="Mejri S."/>
            <person name="Dirks R."/>
            <person name="Jansen H."/>
            <person name="Henkel C."/>
            <person name="Chen W.J."/>
            <person name="Zahm M."/>
            <person name="Cabau C."/>
            <person name="Klopp C."/>
            <person name="Thompson A.W."/>
            <person name="Robinson-Rechavi M."/>
            <person name="Braasch I."/>
            <person name="Lecointre G."/>
            <person name="Bobe J."/>
            <person name="Postlethwait J.H."/>
            <person name="Berthelot C."/>
            <person name="Roest Crollius H."/>
            <person name="Guiguen Y."/>
        </authorList>
    </citation>
    <scope>NUCLEOTIDE SEQUENCE</scope>
    <source>
        <strain evidence="3">NC1722</strain>
    </source>
</reference>
<name>A0AAD7T8S3_9TELE</name>
<feature type="compositionally biased region" description="Basic and acidic residues" evidence="1">
    <location>
        <begin position="231"/>
        <end position="241"/>
    </location>
</feature>
<sequence>MLMDYEEGLYNDEEMFMENEEDHYYEEDLFIENEDLYGEEEIPVDIEEAIEKVKEEVSLIGLEEEELSVDRDLDYEVEMILGGIDKAFDEVEEGPEKGKRESFRKMEADLCLKEKEEDNVNNIRHHEGERASCSEKEVDISEGGKAFQEEDKEPWEEGESVKKGGRDNTPTTESLPDEETDLHMSEVKYARKQGLNSQTTTAISQTTPRSGNGSPLVRIRHVFLSSTNESVNEHSEAREDPNSPQADLSPIEEAGYRTTVNLPPVEKVETVARNDSSRCRDLLSHNPSRAALYALVCVVFFVTAFQYDFLSCFAFYLITVYWLYIHGEKKRLQDGIGQVEDNKR</sequence>
<gene>
    <name evidence="3" type="ORF">AAFF_G00356750</name>
</gene>
<feature type="region of interest" description="Disordered" evidence="1">
    <location>
        <begin position="193"/>
        <end position="215"/>
    </location>
</feature>
<evidence type="ECO:0000313" key="4">
    <source>
        <dbReference type="Proteomes" id="UP001221898"/>
    </source>
</evidence>